<dbReference type="EMBL" id="CAJA01000024">
    <property type="protein sequence ID" value="CCH71908.1"/>
    <property type="molecule type" value="Genomic_DNA"/>
</dbReference>
<evidence type="ECO:0000259" key="3">
    <source>
        <dbReference type="Pfam" id="PF23359"/>
    </source>
</evidence>
<dbReference type="InterPro" id="IPR055370">
    <property type="entry name" value="Lsr2_DNA-bd"/>
</dbReference>
<accession>W6JSI7</accession>
<feature type="domain" description="Lsr2 DNA-binding" evidence="3">
    <location>
        <begin position="70"/>
        <end position="104"/>
    </location>
</feature>
<protein>
    <submittedName>
        <fullName evidence="4">Protein lsr2</fullName>
    </submittedName>
</protein>
<dbReference type="RefSeq" id="WP_048693605.1">
    <property type="nucleotide sequence ID" value="NZ_HG764815.1"/>
</dbReference>
<dbReference type="Pfam" id="PF23359">
    <property type="entry name" value="Lsr2_DNA-bd"/>
    <property type="match status" value="1"/>
</dbReference>
<feature type="domain" description="Lsr2 dimerization" evidence="2">
    <location>
        <begin position="1"/>
        <end position="58"/>
    </location>
</feature>
<dbReference type="InterPro" id="IPR024412">
    <property type="entry name" value="Lsr2_dim_dom"/>
</dbReference>
<dbReference type="Proteomes" id="UP000035763">
    <property type="component" value="Unassembled WGS sequence"/>
</dbReference>
<evidence type="ECO:0000313" key="5">
    <source>
        <dbReference type="Proteomes" id="UP000035763"/>
    </source>
</evidence>
<comment type="caution">
    <text evidence="4">The sequence shown here is derived from an EMBL/GenBank/DDBJ whole genome shotgun (WGS) entry which is preliminary data.</text>
</comment>
<dbReference type="InterPro" id="IPR036625">
    <property type="entry name" value="E3-bd_dom_sf"/>
</dbReference>
<evidence type="ECO:0000259" key="2">
    <source>
        <dbReference type="Pfam" id="PF11774"/>
    </source>
</evidence>
<proteinExistence type="predicted"/>
<dbReference type="Pfam" id="PF11774">
    <property type="entry name" value="Lsr2"/>
    <property type="match status" value="1"/>
</dbReference>
<organism evidence="4 5">
    <name type="scientific">Nostocoides australiense Ben110</name>
    <dbReference type="NCBI Taxonomy" id="1193182"/>
    <lineage>
        <taxon>Bacteria</taxon>
        <taxon>Bacillati</taxon>
        <taxon>Actinomycetota</taxon>
        <taxon>Actinomycetes</taxon>
        <taxon>Micrococcales</taxon>
        <taxon>Intrasporangiaceae</taxon>
        <taxon>Nostocoides</taxon>
    </lineage>
</organism>
<name>W6JSI7_9MICO</name>
<evidence type="ECO:0000256" key="1">
    <source>
        <dbReference type="ARBA" id="ARBA00023125"/>
    </source>
</evidence>
<dbReference type="STRING" id="1193182.BN11_120011"/>
<reference evidence="4 5" key="1">
    <citation type="journal article" date="2013" name="ISME J.">
        <title>A metabolic model for members of the genus Tetrasphaera involved in enhanced biological phosphorus removal.</title>
        <authorList>
            <person name="Kristiansen R."/>
            <person name="Nguyen H.T.T."/>
            <person name="Saunders A.M."/>
            <person name="Nielsen J.L."/>
            <person name="Wimmer R."/>
            <person name="Le V.Q."/>
            <person name="McIlroy S.J."/>
            <person name="Petrovski S."/>
            <person name="Seviour R.J."/>
            <person name="Calteau A."/>
            <person name="Nielsen K.L."/>
            <person name="Nielsen P.H."/>
        </authorList>
    </citation>
    <scope>NUCLEOTIDE SEQUENCE [LARGE SCALE GENOMIC DNA]</scope>
    <source>
        <strain evidence="4 5">Ben110</strain>
    </source>
</reference>
<sequence length="106" mass="11577">MAQRVQVMLIDDVDQTEASETVSFGLDGVTYEIDLSEGNAGKLRDDLARWIGHARRTGGRKAAGTRAVGKADLAKVREWARENGHQVSDRGRISAVVQEAYQKAHG</sequence>
<dbReference type="InterPro" id="IPR042261">
    <property type="entry name" value="Lsr2-like_dimerization"/>
</dbReference>
<dbReference type="Gene3D" id="3.30.60.230">
    <property type="entry name" value="Lsr2, dimerization domain"/>
    <property type="match status" value="1"/>
</dbReference>
<dbReference type="AlphaFoldDB" id="W6JSI7"/>
<dbReference type="Gene3D" id="4.10.320.10">
    <property type="entry name" value="E3-binding domain"/>
    <property type="match status" value="1"/>
</dbReference>
<gene>
    <name evidence="4" type="primary">lsr</name>
    <name evidence="4" type="ORF">BN11_120011</name>
</gene>
<evidence type="ECO:0000313" key="4">
    <source>
        <dbReference type="EMBL" id="CCH71908.1"/>
    </source>
</evidence>
<dbReference type="GO" id="GO:0003677">
    <property type="term" value="F:DNA binding"/>
    <property type="evidence" value="ECO:0007669"/>
    <property type="project" value="UniProtKB-KW"/>
</dbReference>
<dbReference type="OrthoDB" id="4113332at2"/>
<keyword evidence="5" id="KW-1185">Reference proteome</keyword>
<dbReference type="GO" id="GO:0016746">
    <property type="term" value="F:acyltransferase activity"/>
    <property type="evidence" value="ECO:0007669"/>
    <property type="project" value="InterPro"/>
</dbReference>
<keyword evidence="1" id="KW-0238">DNA-binding</keyword>